<dbReference type="SMART" id="SM00151">
    <property type="entry name" value="SWIB"/>
    <property type="match status" value="1"/>
</dbReference>
<dbReference type="Pfam" id="PF02201">
    <property type="entry name" value="SWIB"/>
    <property type="match status" value="1"/>
</dbReference>
<evidence type="ECO:0000313" key="4">
    <source>
        <dbReference type="Proteomes" id="UP000076722"/>
    </source>
</evidence>
<protein>
    <submittedName>
        <fullName evidence="3">SWIB-domain-containing protein</fullName>
    </submittedName>
</protein>
<feature type="domain" description="DM2" evidence="2">
    <location>
        <begin position="203"/>
        <end position="280"/>
    </location>
</feature>
<feature type="region of interest" description="Disordered" evidence="1">
    <location>
        <begin position="74"/>
        <end position="207"/>
    </location>
</feature>
<dbReference type="STRING" id="1314777.A0A164P342"/>
<dbReference type="InterPro" id="IPR019835">
    <property type="entry name" value="SWIB_domain"/>
</dbReference>
<dbReference type="EMBL" id="KV419438">
    <property type="protein sequence ID" value="KZS88310.1"/>
    <property type="molecule type" value="Genomic_DNA"/>
</dbReference>
<accession>A0A164P342</accession>
<reference evidence="3 4" key="1">
    <citation type="journal article" date="2016" name="Mol. Biol. Evol.">
        <title>Comparative Genomics of Early-Diverging Mushroom-Forming Fungi Provides Insights into the Origins of Lignocellulose Decay Capabilities.</title>
        <authorList>
            <person name="Nagy L.G."/>
            <person name="Riley R."/>
            <person name="Tritt A."/>
            <person name="Adam C."/>
            <person name="Daum C."/>
            <person name="Floudas D."/>
            <person name="Sun H."/>
            <person name="Yadav J.S."/>
            <person name="Pangilinan J."/>
            <person name="Larsson K.H."/>
            <person name="Matsuura K."/>
            <person name="Barry K."/>
            <person name="Labutti K."/>
            <person name="Kuo R."/>
            <person name="Ohm R.A."/>
            <person name="Bhattacharya S.S."/>
            <person name="Shirouzu T."/>
            <person name="Yoshinaga Y."/>
            <person name="Martin F.M."/>
            <person name="Grigoriev I.V."/>
            <person name="Hibbett D.S."/>
        </authorList>
    </citation>
    <scope>NUCLEOTIDE SEQUENCE [LARGE SCALE GENOMIC DNA]</scope>
    <source>
        <strain evidence="3 4">HHB9708</strain>
    </source>
</reference>
<dbReference type="OrthoDB" id="10251073at2759"/>
<evidence type="ECO:0000313" key="3">
    <source>
        <dbReference type="EMBL" id="KZS88310.1"/>
    </source>
</evidence>
<dbReference type="InterPro" id="IPR003121">
    <property type="entry name" value="SWIB_MDM2_domain"/>
</dbReference>
<dbReference type="Proteomes" id="UP000076722">
    <property type="component" value="Unassembled WGS sequence"/>
</dbReference>
<sequence>MSASMSIESLGPKIRAILTAPDVDLSTISAKRVRRQILETDPSADEKWLRAHKSEVDALIASVFESVNALAAANGPEASQTTNGSSQERAAKEEDDTRSISQYADGEMSSQPAASPKKASKPSASATSQAGMTDEEYARQLSAELNGRVRTPRSTTSSARRKANGKQTGRRQKKSQAEVESSGDEGGEGGTPKKKKRGGGGGGFQKDFHLSEPLANLLDMPICSRPQVVKKLWEHIKSNELQNPNNKREILCDEGMKKIFSVEKLDMFQMNKLLGNHLYEITE</sequence>
<feature type="compositionally biased region" description="Polar residues" evidence="1">
    <location>
        <begin position="77"/>
        <end position="88"/>
    </location>
</feature>
<name>A0A164P342_9AGAM</name>
<feature type="compositionally biased region" description="Basic and acidic residues" evidence="1">
    <location>
        <begin position="89"/>
        <end position="98"/>
    </location>
</feature>
<dbReference type="CDD" id="cd10567">
    <property type="entry name" value="SWIB-MDM2_like"/>
    <property type="match status" value="1"/>
</dbReference>
<evidence type="ECO:0000256" key="1">
    <source>
        <dbReference type="SAM" id="MobiDB-lite"/>
    </source>
</evidence>
<feature type="compositionally biased region" description="Low complexity" evidence="1">
    <location>
        <begin position="148"/>
        <end position="158"/>
    </location>
</feature>
<dbReference type="AlphaFoldDB" id="A0A164P342"/>
<feature type="compositionally biased region" description="Low complexity" evidence="1">
    <location>
        <begin position="109"/>
        <end position="130"/>
    </location>
</feature>
<dbReference type="InterPro" id="IPR036885">
    <property type="entry name" value="SWIB_MDM2_dom_sf"/>
</dbReference>
<dbReference type="PROSITE" id="PS51925">
    <property type="entry name" value="SWIB_MDM2"/>
    <property type="match status" value="1"/>
</dbReference>
<organism evidence="3 4">
    <name type="scientific">Sistotremastrum niveocremeum HHB9708</name>
    <dbReference type="NCBI Taxonomy" id="1314777"/>
    <lineage>
        <taxon>Eukaryota</taxon>
        <taxon>Fungi</taxon>
        <taxon>Dikarya</taxon>
        <taxon>Basidiomycota</taxon>
        <taxon>Agaricomycotina</taxon>
        <taxon>Agaricomycetes</taxon>
        <taxon>Sistotremastrales</taxon>
        <taxon>Sistotremastraceae</taxon>
        <taxon>Sertulicium</taxon>
        <taxon>Sertulicium niveocremeum</taxon>
    </lineage>
</organism>
<feature type="compositionally biased region" description="Basic residues" evidence="1">
    <location>
        <begin position="159"/>
        <end position="174"/>
    </location>
</feature>
<keyword evidence="4" id="KW-1185">Reference proteome</keyword>
<proteinExistence type="predicted"/>
<dbReference type="SUPFAM" id="SSF47592">
    <property type="entry name" value="SWIB/MDM2 domain"/>
    <property type="match status" value="1"/>
</dbReference>
<evidence type="ECO:0000259" key="2">
    <source>
        <dbReference type="PROSITE" id="PS51925"/>
    </source>
</evidence>
<dbReference type="PANTHER" id="PTHR13844">
    <property type="entry name" value="SWI/SNF-RELATED MATRIX-ASSOCIATED ACTIN-DEPENDENT REGULATOR OF CHROMATIN SUBFAMILY D"/>
    <property type="match status" value="1"/>
</dbReference>
<dbReference type="Gene3D" id="1.10.245.10">
    <property type="entry name" value="SWIB/MDM2 domain"/>
    <property type="match status" value="1"/>
</dbReference>
<gene>
    <name evidence="3" type="ORF">SISNIDRAFT_446130</name>
</gene>